<dbReference type="Proteomes" id="UP000218899">
    <property type="component" value="Chromosome"/>
</dbReference>
<dbReference type="CDD" id="cd06989">
    <property type="entry name" value="cupin_DRT102"/>
    <property type="match status" value="1"/>
</dbReference>
<gene>
    <name evidence="3" type="ORF">SVA_1264</name>
</gene>
<dbReference type="AlphaFoldDB" id="A0A1B4V2S0"/>
<dbReference type="Pfam" id="PF07883">
    <property type="entry name" value="Cupin_2"/>
    <property type="match status" value="1"/>
</dbReference>
<dbReference type="OrthoDB" id="9801227at2"/>
<reference evidence="3 4" key="1">
    <citation type="submission" date="2015-08" db="EMBL/GenBank/DDBJ databases">
        <title>Complete genome sequence of Sulfurifustis variabilis.</title>
        <authorList>
            <person name="Miura A."/>
            <person name="Kojima H."/>
            <person name="Fukui M."/>
        </authorList>
    </citation>
    <scope>NUCLEOTIDE SEQUENCE [LARGE SCALE GENOMIC DNA]</scope>
    <source>
        <strain evidence="4">skN76</strain>
    </source>
</reference>
<name>A0A1B4V2S0_9GAMM</name>
<dbReference type="InterPro" id="IPR011051">
    <property type="entry name" value="RmlC_Cupin_sf"/>
</dbReference>
<keyword evidence="1" id="KW-0732">Signal</keyword>
<feature type="domain" description="Cupin type-2" evidence="2">
    <location>
        <begin position="72"/>
        <end position="137"/>
    </location>
</feature>
<evidence type="ECO:0000256" key="1">
    <source>
        <dbReference type="SAM" id="SignalP"/>
    </source>
</evidence>
<dbReference type="KEGG" id="sva:SVA_1264"/>
<dbReference type="SUPFAM" id="SSF51182">
    <property type="entry name" value="RmlC-like cupins"/>
    <property type="match status" value="1"/>
</dbReference>
<dbReference type="InterPro" id="IPR014710">
    <property type="entry name" value="RmlC-like_jellyroll"/>
</dbReference>
<dbReference type="EMBL" id="AP014936">
    <property type="protein sequence ID" value="BAU47839.1"/>
    <property type="molecule type" value="Genomic_DNA"/>
</dbReference>
<dbReference type="Gene3D" id="2.60.120.10">
    <property type="entry name" value="Jelly Rolls"/>
    <property type="match status" value="1"/>
</dbReference>
<evidence type="ECO:0000259" key="2">
    <source>
        <dbReference type="Pfam" id="PF07883"/>
    </source>
</evidence>
<organism evidence="3 4">
    <name type="scientific">Sulfurifustis variabilis</name>
    <dbReference type="NCBI Taxonomy" id="1675686"/>
    <lineage>
        <taxon>Bacteria</taxon>
        <taxon>Pseudomonadati</taxon>
        <taxon>Pseudomonadota</taxon>
        <taxon>Gammaproteobacteria</taxon>
        <taxon>Acidiferrobacterales</taxon>
        <taxon>Acidiferrobacteraceae</taxon>
        <taxon>Sulfurifustis</taxon>
    </lineage>
</organism>
<feature type="signal peptide" evidence="1">
    <location>
        <begin position="1"/>
        <end position="22"/>
    </location>
</feature>
<sequence length="156" mass="16619">MVSTFRISALLLSGLFSALALAEAQSQERAFALTPDDPALKWGSCPEFMPKGCEIAVLNGDPSQPNADIFFKVPGGSAISRHWHTSPERMVLVSGELGVTYDEQETAILKPGMYAYGPAKLPHKAYCAEGAPCVLFIAFESPVDAVPTESAAKSSQ</sequence>
<accession>A0A1B4V2S0</accession>
<dbReference type="InterPro" id="IPR013096">
    <property type="entry name" value="Cupin_2"/>
</dbReference>
<evidence type="ECO:0000313" key="4">
    <source>
        <dbReference type="Proteomes" id="UP000218899"/>
    </source>
</evidence>
<feature type="chain" id="PRO_5008571129" evidence="1">
    <location>
        <begin position="23"/>
        <end position="156"/>
    </location>
</feature>
<evidence type="ECO:0000313" key="3">
    <source>
        <dbReference type="EMBL" id="BAU47839.1"/>
    </source>
</evidence>
<dbReference type="RefSeq" id="WP_096460314.1">
    <property type="nucleotide sequence ID" value="NZ_AP014936.1"/>
</dbReference>
<keyword evidence="4" id="KW-1185">Reference proteome</keyword>
<proteinExistence type="predicted"/>
<protein>
    <submittedName>
        <fullName evidence="3">Cupin</fullName>
    </submittedName>
</protein>